<dbReference type="KEGG" id="csg:Cylst_6400"/>
<dbReference type="RefSeq" id="WP_015211451.1">
    <property type="nucleotide sequence ID" value="NC_019758.1"/>
</dbReference>
<accession>K9X834</accession>
<protein>
    <submittedName>
        <fullName evidence="2">Uncharacterized protein</fullName>
    </submittedName>
</protein>
<organism evidence="2 3">
    <name type="scientific">Cylindrospermum stagnale PCC 7417</name>
    <dbReference type="NCBI Taxonomy" id="56107"/>
    <lineage>
        <taxon>Bacteria</taxon>
        <taxon>Bacillati</taxon>
        <taxon>Cyanobacteriota</taxon>
        <taxon>Cyanophyceae</taxon>
        <taxon>Nostocales</taxon>
        <taxon>Nostocaceae</taxon>
        <taxon>Cylindrospermum</taxon>
    </lineage>
</organism>
<geneLocation type="plasmid" evidence="2 3">
    <name>pCYLST.03</name>
</geneLocation>
<dbReference type="HOGENOM" id="CLU_1097196_0_0_3"/>
<proteinExistence type="predicted"/>
<feature type="compositionally biased region" description="Polar residues" evidence="1">
    <location>
        <begin position="8"/>
        <end position="17"/>
    </location>
</feature>
<sequence>MAHPRGQLTGSKRTQPKTPRVPKTSKLKQTAEKIADTTKAVGETAKAVTTAVGTVANSLGDIAESIGILGTGHTRQEIKSHDAYGGLQLATFNPDGYLASDLFTDSSNLTRTSKAVADEIVSSVEEKRQTLRVVAANLELNTDALKVGVKSEKMTQSAIDYGTSKVGTETKLTQFQTATVQYETALTKLDQSTEKLEHERVTLEGLRNEPDQRRRFWQEKYNLGESRIKQVQLAKYQLDAKIGAIDSESESAE</sequence>
<dbReference type="OrthoDB" id="9829837at2"/>
<dbReference type="EMBL" id="CP003645">
    <property type="protein sequence ID" value="AFZ28618.1"/>
    <property type="molecule type" value="Genomic_DNA"/>
</dbReference>
<keyword evidence="2" id="KW-0614">Plasmid</keyword>
<evidence type="ECO:0000313" key="3">
    <source>
        <dbReference type="Proteomes" id="UP000010475"/>
    </source>
</evidence>
<keyword evidence="3" id="KW-1185">Reference proteome</keyword>
<dbReference type="Proteomes" id="UP000010475">
    <property type="component" value="Plasmid pCYLST.03"/>
</dbReference>
<reference evidence="2 3" key="1">
    <citation type="submission" date="2012-06" db="EMBL/GenBank/DDBJ databases">
        <title>Finished plasmid 3 of genome of Cylindrospermum stagnale PCC 7417.</title>
        <authorList>
            <consortium name="US DOE Joint Genome Institute"/>
            <person name="Gugger M."/>
            <person name="Coursin T."/>
            <person name="Rippka R."/>
            <person name="Tandeau De Marsac N."/>
            <person name="Huntemann M."/>
            <person name="Wei C.-L."/>
            <person name="Han J."/>
            <person name="Detter J.C."/>
            <person name="Han C."/>
            <person name="Tapia R."/>
            <person name="Davenport K."/>
            <person name="Daligault H."/>
            <person name="Erkkila T."/>
            <person name="Gu W."/>
            <person name="Munk A.C.C."/>
            <person name="Teshima H."/>
            <person name="Xu Y."/>
            <person name="Chain P."/>
            <person name="Chen A."/>
            <person name="Krypides N."/>
            <person name="Mavromatis K."/>
            <person name="Markowitz V."/>
            <person name="Szeto E."/>
            <person name="Ivanova N."/>
            <person name="Mikhailova N."/>
            <person name="Ovchinnikova G."/>
            <person name="Pagani I."/>
            <person name="Pati A."/>
            <person name="Goodwin L."/>
            <person name="Peters L."/>
            <person name="Pitluck S."/>
            <person name="Woyke T."/>
            <person name="Kerfeld C."/>
        </authorList>
    </citation>
    <scope>NUCLEOTIDE SEQUENCE [LARGE SCALE GENOMIC DNA]</scope>
    <source>
        <strain evidence="2 3">PCC 7417</strain>
        <plasmid evidence="3">Plasmid pCYLST.03</plasmid>
    </source>
</reference>
<name>K9X834_9NOST</name>
<evidence type="ECO:0000256" key="1">
    <source>
        <dbReference type="SAM" id="MobiDB-lite"/>
    </source>
</evidence>
<feature type="region of interest" description="Disordered" evidence="1">
    <location>
        <begin position="1"/>
        <end position="34"/>
    </location>
</feature>
<evidence type="ECO:0000313" key="2">
    <source>
        <dbReference type="EMBL" id="AFZ28618.1"/>
    </source>
</evidence>
<gene>
    <name evidence="2" type="ORF">Cylst_6400</name>
</gene>
<dbReference type="AlphaFoldDB" id="K9X834"/>